<evidence type="ECO:0008006" key="4">
    <source>
        <dbReference type="Google" id="ProtNLM"/>
    </source>
</evidence>
<evidence type="ECO:0000313" key="3">
    <source>
        <dbReference type="Proteomes" id="UP000063229"/>
    </source>
</evidence>
<name>A0A0X1T1J3_PSEAA</name>
<keyword evidence="3" id="KW-1185">Reference proteome</keyword>
<protein>
    <recommendedName>
        <fullName evidence="4">YceK/YidQ family lipoprotein</fullName>
    </recommendedName>
</protein>
<gene>
    <name evidence="2" type="ORF">AWM79_11755</name>
</gene>
<dbReference type="AlphaFoldDB" id="A0A0X1T1J3"/>
<dbReference type="Proteomes" id="UP000063229">
    <property type="component" value="Chromosome"/>
</dbReference>
<organism evidence="2 3">
    <name type="scientific">Pseudomonas agarici</name>
    <dbReference type="NCBI Taxonomy" id="46677"/>
    <lineage>
        <taxon>Bacteria</taxon>
        <taxon>Pseudomonadati</taxon>
        <taxon>Pseudomonadota</taxon>
        <taxon>Gammaproteobacteria</taxon>
        <taxon>Pseudomonadales</taxon>
        <taxon>Pseudomonadaceae</taxon>
        <taxon>Pseudomonas</taxon>
    </lineage>
</organism>
<feature type="transmembrane region" description="Helical" evidence="1">
    <location>
        <begin position="30"/>
        <end position="49"/>
    </location>
</feature>
<sequence>MSRKQGVSNGRRVRNVEDLLKQKVDVLKRLALIMLCGLAISSAGCGTLVERGESSKTYHRSGHYYVGVQYDWRLLTLEGAGGYDPIPTYCYLIIVCPFATLLSMPVDFLVDTVMLYSDHQNKLKEEQKNSGYIRDEHALAEDRPDEVALKNWALMQGSV</sequence>
<evidence type="ECO:0000313" key="2">
    <source>
        <dbReference type="EMBL" id="AMB85938.1"/>
    </source>
</evidence>
<reference evidence="2 3" key="1">
    <citation type="submission" date="2016-01" db="EMBL/GenBank/DDBJ databases">
        <authorList>
            <person name="McClelland M."/>
            <person name="Jain A."/>
            <person name="Saraogi P."/>
            <person name="Mendelson R."/>
            <person name="Westerman R."/>
            <person name="SanMiguel P."/>
            <person name="Csonka L."/>
        </authorList>
    </citation>
    <scope>NUCLEOTIDE SEQUENCE [LARGE SCALE GENOMIC DNA]</scope>
    <source>
        <strain evidence="2 3">NCPPB 2472</strain>
    </source>
</reference>
<proteinExistence type="predicted"/>
<dbReference type="RefSeq" id="WP_060782873.1">
    <property type="nucleotide sequence ID" value="NZ_CP014135.1"/>
</dbReference>
<evidence type="ECO:0000256" key="1">
    <source>
        <dbReference type="SAM" id="Phobius"/>
    </source>
</evidence>
<keyword evidence="1" id="KW-1133">Transmembrane helix</keyword>
<keyword evidence="1" id="KW-0812">Transmembrane</keyword>
<keyword evidence="1" id="KW-0472">Membrane</keyword>
<accession>A0A0X1T1J3</accession>
<feature type="transmembrane region" description="Helical" evidence="1">
    <location>
        <begin position="86"/>
        <end position="110"/>
    </location>
</feature>
<dbReference type="EMBL" id="CP014135">
    <property type="protein sequence ID" value="AMB85938.1"/>
    <property type="molecule type" value="Genomic_DNA"/>
</dbReference>
<dbReference type="KEGG" id="pagb:AWM79_11755"/>